<dbReference type="CDD" id="cd04301">
    <property type="entry name" value="NAT_SF"/>
    <property type="match status" value="1"/>
</dbReference>
<dbReference type="EMBL" id="JAGSXH010000034">
    <property type="protein sequence ID" value="MBS2963793.1"/>
    <property type="molecule type" value="Genomic_DNA"/>
</dbReference>
<evidence type="ECO:0000256" key="1">
    <source>
        <dbReference type="SAM" id="MobiDB-lite"/>
    </source>
</evidence>
<dbReference type="Gene3D" id="3.40.630.30">
    <property type="match status" value="1"/>
</dbReference>
<sequence length="225" mass="24193">MDADGRGADRQGSDKQGIDTDRQSTDRPGADSPGAEAQGPDSQSTDKQCTDRPGGCGPLRGALVTLRQATTGDVPALAAIRAQPQVYRWWRGGPDLTAAVTEELSVEDEYGFVIEHAGRTVGLVQWSAQDEPDYRHASIDIYLDAASHGRGLGADAVRTLARHLIVEHGHHRITIDPAADNTAAIRCYAKVGFKPVGIMRGYERGPDGTWHDGLLMDLLADELID</sequence>
<gene>
    <name evidence="3" type="ORF">KGA66_12090</name>
</gene>
<reference evidence="3" key="1">
    <citation type="submission" date="2021-04" db="EMBL/GenBank/DDBJ databases">
        <title>Genome based classification of Actinospica acidithermotolerans sp. nov., an actinobacterium isolated from an Indonesian hot spring.</title>
        <authorList>
            <person name="Kusuma A.B."/>
            <person name="Putra K.E."/>
            <person name="Nafisah S."/>
            <person name="Loh J."/>
            <person name="Nouioui I."/>
            <person name="Goodfellow M."/>
        </authorList>
    </citation>
    <scope>NUCLEOTIDE SEQUENCE</scope>
    <source>
        <strain evidence="3">DSM 45618</strain>
    </source>
</reference>
<accession>A0A8J7WK68</accession>
<comment type="caution">
    <text evidence="3">The sequence shown here is derived from an EMBL/GenBank/DDBJ whole genome shotgun (WGS) entry which is preliminary data.</text>
</comment>
<feature type="region of interest" description="Disordered" evidence="1">
    <location>
        <begin position="1"/>
        <end position="55"/>
    </location>
</feature>
<evidence type="ECO:0000313" key="4">
    <source>
        <dbReference type="Proteomes" id="UP000677913"/>
    </source>
</evidence>
<dbReference type="GO" id="GO:0016747">
    <property type="term" value="F:acyltransferase activity, transferring groups other than amino-acyl groups"/>
    <property type="evidence" value="ECO:0007669"/>
    <property type="project" value="InterPro"/>
</dbReference>
<feature type="compositionally biased region" description="Basic and acidic residues" evidence="1">
    <location>
        <begin position="1"/>
        <end position="29"/>
    </location>
</feature>
<evidence type="ECO:0000259" key="2">
    <source>
        <dbReference type="PROSITE" id="PS51186"/>
    </source>
</evidence>
<dbReference type="AlphaFoldDB" id="A0A8J7WK68"/>
<dbReference type="SUPFAM" id="SSF55729">
    <property type="entry name" value="Acyl-CoA N-acyltransferases (Nat)"/>
    <property type="match status" value="1"/>
</dbReference>
<feature type="domain" description="N-acetyltransferase" evidence="2">
    <location>
        <begin position="64"/>
        <end position="221"/>
    </location>
</feature>
<dbReference type="Proteomes" id="UP000677913">
    <property type="component" value="Unassembled WGS sequence"/>
</dbReference>
<dbReference type="PANTHER" id="PTHR43415">
    <property type="entry name" value="SPERMIDINE N(1)-ACETYLTRANSFERASE"/>
    <property type="match status" value="1"/>
</dbReference>
<evidence type="ECO:0000313" key="3">
    <source>
        <dbReference type="EMBL" id="MBS2963793.1"/>
    </source>
</evidence>
<proteinExistence type="predicted"/>
<organism evidence="3 4">
    <name type="scientific">Actinocrinis puniceicyclus</name>
    <dbReference type="NCBI Taxonomy" id="977794"/>
    <lineage>
        <taxon>Bacteria</taxon>
        <taxon>Bacillati</taxon>
        <taxon>Actinomycetota</taxon>
        <taxon>Actinomycetes</taxon>
        <taxon>Catenulisporales</taxon>
        <taxon>Actinospicaceae</taxon>
        <taxon>Actinocrinis</taxon>
    </lineage>
</organism>
<dbReference type="InterPro" id="IPR000182">
    <property type="entry name" value="GNAT_dom"/>
</dbReference>
<name>A0A8J7WK68_9ACTN</name>
<dbReference type="PANTHER" id="PTHR43415:SF3">
    <property type="entry name" value="GNAT-FAMILY ACETYLTRANSFERASE"/>
    <property type="match status" value="1"/>
</dbReference>
<protein>
    <submittedName>
        <fullName evidence="3">GNAT family N-acetyltransferase</fullName>
    </submittedName>
</protein>
<dbReference type="PROSITE" id="PS51186">
    <property type="entry name" value="GNAT"/>
    <property type="match status" value="1"/>
</dbReference>
<dbReference type="Pfam" id="PF13302">
    <property type="entry name" value="Acetyltransf_3"/>
    <property type="match status" value="1"/>
</dbReference>
<dbReference type="InterPro" id="IPR016181">
    <property type="entry name" value="Acyl_CoA_acyltransferase"/>
</dbReference>
<keyword evidence="4" id="KW-1185">Reference proteome</keyword>